<protein>
    <submittedName>
        <fullName evidence="2">Uncharacterized protein</fullName>
    </submittedName>
</protein>
<sequence>MTGRPASLRNNIECPICTILLKQVVVSLGNGPWDQLFGGAIGALAAFAAGIIVILGTSRSAVQKPMAIS</sequence>
<keyword evidence="3" id="KW-1185">Reference proteome</keyword>
<organism evidence="2 3">
    <name type="scientific">Dovyalis caffra</name>
    <dbReference type="NCBI Taxonomy" id="77055"/>
    <lineage>
        <taxon>Eukaryota</taxon>
        <taxon>Viridiplantae</taxon>
        <taxon>Streptophyta</taxon>
        <taxon>Embryophyta</taxon>
        <taxon>Tracheophyta</taxon>
        <taxon>Spermatophyta</taxon>
        <taxon>Magnoliopsida</taxon>
        <taxon>eudicotyledons</taxon>
        <taxon>Gunneridae</taxon>
        <taxon>Pentapetalae</taxon>
        <taxon>rosids</taxon>
        <taxon>fabids</taxon>
        <taxon>Malpighiales</taxon>
        <taxon>Salicaceae</taxon>
        <taxon>Flacourtieae</taxon>
        <taxon>Dovyalis</taxon>
    </lineage>
</organism>
<dbReference type="EMBL" id="CAWUPB010000851">
    <property type="protein sequence ID" value="CAK7326612.1"/>
    <property type="molecule type" value="Genomic_DNA"/>
</dbReference>
<proteinExistence type="predicted"/>
<keyword evidence="1" id="KW-0812">Transmembrane</keyword>
<gene>
    <name evidence="2" type="ORF">DCAF_LOCUS4315</name>
</gene>
<evidence type="ECO:0000313" key="3">
    <source>
        <dbReference type="Proteomes" id="UP001314170"/>
    </source>
</evidence>
<dbReference type="Proteomes" id="UP001314170">
    <property type="component" value="Unassembled WGS sequence"/>
</dbReference>
<evidence type="ECO:0000256" key="1">
    <source>
        <dbReference type="SAM" id="Phobius"/>
    </source>
</evidence>
<name>A0AAV1QXR5_9ROSI</name>
<dbReference type="AlphaFoldDB" id="A0AAV1QXR5"/>
<feature type="transmembrane region" description="Helical" evidence="1">
    <location>
        <begin position="36"/>
        <end position="56"/>
    </location>
</feature>
<evidence type="ECO:0000313" key="2">
    <source>
        <dbReference type="EMBL" id="CAK7326612.1"/>
    </source>
</evidence>
<keyword evidence="1" id="KW-1133">Transmembrane helix</keyword>
<reference evidence="2 3" key="1">
    <citation type="submission" date="2024-01" db="EMBL/GenBank/DDBJ databases">
        <authorList>
            <person name="Waweru B."/>
        </authorList>
    </citation>
    <scope>NUCLEOTIDE SEQUENCE [LARGE SCALE GENOMIC DNA]</scope>
</reference>
<keyword evidence="1" id="KW-0472">Membrane</keyword>
<comment type="caution">
    <text evidence="2">The sequence shown here is derived from an EMBL/GenBank/DDBJ whole genome shotgun (WGS) entry which is preliminary data.</text>
</comment>
<accession>A0AAV1QXR5</accession>